<dbReference type="AlphaFoldDB" id="A0A9R1S8Z6"/>
<keyword evidence="2" id="KW-1185">Reference proteome</keyword>
<dbReference type="EMBL" id="LT934116">
    <property type="protein sequence ID" value="VAH84641.1"/>
    <property type="molecule type" value="Genomic_DNA"/>
</dbReference>
<organism evidence="1 2">
    <name type="scientific">Triticum turgidum subsp. durum</name>
    <name type="common">Durum wheat</name>
    <name type="synonym">Triticum durum</name>
    <dbReference type="NCBI Taxonomy" id="4567"/>
    <lineage>
        <taxon>Eukaryota</taxon>
        <taxon>Viridiplantae</taxon>
        <taxon>Streptophyta</taxon>
        <taxon>Embryophyta</taxon>
        <taxon>Tracheophyta</taxon>
        <taxon>Spermatophyta</taxon>
        <taxon>Magnoliopsida</taxon>
        <taxon>Liliopsida</taxon>
        <taxon>Poales</taxon>
        <taxon>Poaceae</taxon>
        <taxon>BOP clade</taxon>
        <taxon>Pooideae</taxon>
        <taxon>Triticodae</taxon>
        <taxon>Triticeae</taxon>
        <taxon>Triticinae</taxon>
        <taxon>Triticum</taxon>
    </lineage>
</organism>
<evidence type="ECO:0000313" key="2">
    <source>
        <dbReference type="Proteomes" id="UP000324705"/>
    </source>
</evidence>
<sequence>MQYEADESESNVMMVFDTTVESFRQMRAPDDLFRVDLFETDGMLGLSSLTGAATITSIDIWLMQDYETEVWALKYWVELQIQSYWDYLAAPWDGGVLVLLKPDDHLLQIDIDGKVVAGFHHRGLNPTPHWLKQSLVSHTFFPTLEGYAVNALPFI</sequence>
<dbReference type="OMA" id="ITSIDIW"/>
<reference evidence="1 2" key="1">
    <citation type="submission" date="2017-09" db="EMBL/GenBank/DDBJ databases">
        <authorList>
            <consortium name="International Durum Wheat Genome Sequencing Consortium (IDWGSC)"/>
            <person name="Milanesi L."/>
        </authorList>
    </citation>
    <scope>NUCLEOTIDE SEQUENCE [LARGE SCALE GENOMIC DNA]</scope>
    <source>
        <strain evidence="2">cv. Svevo</strain>
    </source>
</reference>
<accession>A0A9R1S8Z6</accession>
<proteinExistence type="predicted"/>
<name>A0A9R1S8Z6_TRITD</name>
<gene>
    <name evidence="1" type="ORF">TRITD_3Bv1G252910</name>
</gene>
<dbReference type="Gramene" id="TRITD3Bv1G252910.1">
    <property type="protein sequence ID" value="TRITD3Bv1G252910.1"/>
    <property type="gene ID" value="TRITD3Bv1G252910"/>
</dbReference>
<dbReference type="Proteomes" id="UP000324705">
    <property type="component" value="Chromosome 3B"/>
</dbReference>
<evidence type="ECO:0008006" key="3">
    <source>
        <dbReference type="Google" id="ProtNLM"/>
    </source>
</evidence>
<protein>
    <recommendedName>
        <fullName evidence="3">F-box associated domain-containing protein</fullName>
    </recommendedName>
</protein>
<evidence type="ECO:0000313" key="1">
    <source>
        <dbReference type="EMBL" id="VAH84641.1"/>
    </source>
</evidence>